<evidence type="ECO:0000259" key="3">
    <source>
        <dbReference type="PROSITE" id="PS50893"/>
    </source>
</evidence>
<dbReference type="AlphaFoldDB" id="A0A3A1U4B7"/>
<name>A0A3A1U4B7_9MICO</name>
<accession>A0A3A1U4B7</accession>
<dbReference type="GO" id="GO:0016887">
    <property type="term" value="F:ATP hydrolysis activity"/>
    <property type="evidence" value="ECO:0007669"/>
    <property type="project" value="InterPro"/>
</dbReference>
<keyword evidence="2 4" id="KW-0067">ATP-binding</keyword>
<keyword evidence="1" id="KW-0547">Nucleotide-binding</keyword>
<sequence>MTASAIRLTGVSRRFGRTTALDDVTAEVPAGVVCGLLGRNGAGKTTLMSILAGHDRPSAGTVEVLGSDPFEHADVMGSISLIRDNQRYPEDFKLKHVLRVVPRFHERWDAELAAELIDAFRLPSRTTVKKMSRGQQSGLGIVIGLASRAPLTVFDEPYLGLDATARRVFADRLLAARLDDAAARTIVLSTHLIDEMEQLLDHVVVLDGGRLVRTGTTEEVTAGAHSLSGAAAAVERVAAGRTPLSSHRVGGLLSLVFAGEAPAGLAEEAAAAGVQVAPVGLQELVAAFGAGDGAEVRAEREGAAA</sequence>
<organism evidence="4 5">
    <name type="scientific">Amnibacterium setariae</name>
    <dbReference type="NCBI Taxonomy" id="2306585"/>
    <lineage>
        <taxon>Bacteria</taxon>
        <taxon>Bacillati</taxon>
        <taxon>Actinomycetota</taxon>
        <taxon>Actinomycetes</taxon>
        <taxon>Micrococcales</taxon>
        <taxon>Microbacteriaceae</taxon>
        <taxon>Amnibacterium</taxon>
    </lineage>
</organism>
<evidence type="ECO:0000313" key="4">
    <source>
        <dbReference type="EMBL" id="RIX28687.1"/>
    </source>
</evidence>
<dbReference type="OrthoDB" id="9804819at2"/>
<dbReference type="SMART" id="SM00382">
    <property type="entry name" value="AAA"/>
    <property type="match status" value="1"/>
</dbReference>
<reference evidence="5" key="1">
    <citation type="submission" date="2018-09" db="EMBL/GenBank/DDBJ databases">
        <authorList>
            <person name="Kim I."/>
        </authorList>
    </citation>
    <scope>NUCLEOTIDE SEQUENCE [LARGE SCALE GENOMIC DNA]</scope>
    <source>
        <strain evidence="5">DD4a</strain>
    </source>
</reference>
<dbReference type="SUPFAM" id="SSF52540">
    <property type="entry name" value="P-loop containing nucleoside triphosphate hydrolases"/>
    <property type="match status" value="1"/>
</dbReference>
<dbReference type="RefSeq" id="WP_119482996.1">
    <property type="nucleotide sequence ID" value="NZ_QXTG01000002.1"/>
</dbReference>
<comment type="caution">
    <text evidence="4">The sequence shown here is derived from an EMBL/GenBank/DDBJ whole genome shotgun (WGS) entry which is preliminary data.</text>
</comment>
<dbReference type="Gene3D" id="3.40.50.300">
    <property type="entry name" value="P-loop containing nucleotide triphosphate hydrolases"/>
    <property type="match status" value="1"/>
</dbReference>
<protein>
    <submittedName>
        <fullName evidence="4">ABC transporter ATP-binding protein</fullName>
    </submittedName>
</protein>
<gene>
    <name evidence="4" type="ORF">D1781_14920</name>
</gene>
<keyword evidence="5" id="KW-1185">Reference proteome</keyword>
<evidence type="ECO:0000313" key="5">
    <source>
        <dbReference type="Proteomes" id="UP000265742"/>
    </source>
</evidence>
<dbReference type="GO" id="GO:0005524">
    <property type="term" value="F:ATP binding"/>
    <property type="evidence" value="ECO:0007669"/>
    <property type="project" value="UniProtKB-KW"/>
</dbReference>
<dbReference type="CDD" id="cd03230">
    <property type="entry name" value="ABC_DR_subfamily_A"/>
    <property type="match status" value="1"/>
</dbReference>
<dbReference type="InterPro" id="IPR003439">
    <property type="entry name" value="ABC_transporter-like_ATP-bd"/>
</dbReference>
<dbReference type="InterPro" id="IPR003593">
    <property type="entry name" value="AAA+_ATPase"/>
</dbReference>
<dbReference type="PANTHER" id="PTHR43158">
    <property type="entry name" value="SKFA PEPTIDE EXPORT ATP-BINDING PROTEIN SKFE"/>
    <property type="match status" value="1"/>
</dbReference>
<dbReference type="Pfam" id="PF00005">
    <property type="entry name" value="ABC_tran"/>
    <property type="match status" value="1"/>
</dbReference>
<evidence type="ECO:0000256" key="2">
    <source>
        <dbReference type="ARBA" id="ARBA00022840"/>
    </source>
</evidence>
<proteinExistence type="predicted"/>
<dbReference type="InterPro" id="IPR027417">
    <property type="entry name" value="P-loop_NTPase"/>
</dbReference>
<dbReference type="PANTHER" id="PTHR43158:SF5">
    <property type="entry name" value="ABC TRANSPORTER, ATP-BINDING PROTEIN"/>
    <property type="match status" value="1"/>
</dbReference>
<dbReference type="PROSITE" id="PS50893">
    <property type="entry name" value="ABC_TRANSPORTER_2"/>
    <property type="match status" value="1"/>
</dbReference>
<dbReference type="EMBL" id="QXTG01000002">
    <property type="protein sequence ID" value="RIX28687.1"/>
    <property type="molecule type" value="Genomic_DNA"/>
</dbReference>
<feature type="domain" description="ABC transporter" evidence="3">
    <location>
        <begin position="6"/>
        <end position="233"/>
    </location>
</feature>
<evidence type="ECO:0000256" key="1">
    <source>
        <dbReference type="ARBA" id="ARBA00022741"/>
    </source>
</evidence>
<dbReference type="Proteomes" id="UP000265742">
    <property type="component" value="Unassembled WGS sequence"/>
</dbReference>